<sequence length="258" mass="28184">MSGAALIDHGRLLDVLVTEGETLAHSAPPDAMDLPIPGRPGITVGTVLRQAGDGYRGALAWMRDRGVPAWPVPEQRASDPRAQPGVADLRSGLVDLVVKLGEHEPDEPCPTWWPQDQTYGFWRRRMAHESTVHRIDVQAALGGHVLDVPEDVALDGVDEVLLLWLGHRLRTRGITGPHRCSLGIRAAEHAWYVRVEPEGISVFRAAPTGLTNVDAVITGAPSAVYRWLWGRAPDHTVRLIGDRHATAQLWALLRLATA</sequence>
<dbReference type="InterPro" id="IPR024344">
    <property type="entry name" value="MDMPI_metal-binding"/>
</dbReference>
<keyword evidence="2" id="KW-0238">DNA-binding</keyword>
<evidence type="ECO:0000313" key="3">
    <source>
        <dbReference type="Proteomes" id="UP001501747"/>
    </source>
</evidence>
<dbReference type="EMBL" id="BAABAL010000009">
    <property type="protein sequence ID" value="GAA4006882.1"/>
    <property type="molecule type" value="Genomic_DNA"/>
</dbReference>
<dbReference type="GO" id="GO:0003677">
    <property type="term" value="F:DNA binding"/>
    <property type="evidence" value="ECO:0007669"/>
    <property type="project" value="UniProtKB-KW"/>
</dbReference>
<protein>
    <submittedName>
        <fullName evidence="2">Maleylpyruvate isomerase family mycothiol-dependent enzyme</fullName>
    </submittedName>
</protein>
<reference evidence="3" key="1">
    <citation type="journal article" date="2019" name="Int. J. Syst. Evol. Microbiol.">
        <title>The Global Catalogue of Microorganisms (GCM) 10K type strain sequencing project: providing services to taxonomists for standard genome sequencing and annotation.</title>
        <authorList>
            <consortium name="The Broad Institute Genomics Platform"/>
            <consortium name="The Broad Institute Genome Sequencing Center for Infectious Disease"/>
            <person name="Wu L."/>
            <person name="Ma J."/>
        </authorList>
    </citation>
    <scope>NUCLEOTIDE SEQUENCE [LARGE SCALE GENOMIC DNA]</scope>
    <source>
        <strain evidence="3">JCM 17342</strain>
    </source>
</reference>
<dbReference type="PANTHER" id="PTHR40758">
    <property type="entry name" value="CONSERVED PROTEIN"/>
    <property type="match status" value="1"/>
</dbReference>
<feature type="domain" description="Mycothiol-dependent maleylpyruvate isomerase metal-binding" evidence="1">
    <location>
        <begin position="19"/>
        <end position="138"/>
    </location>
</feature>
<proteinExistence type="predicted"/>
<dbReference type="PANTHER" id="PTHR40758:SF1">
    <property type="entry name" value="CONSERVED PROTEIN"/>
    <property type="match status" value="1"/>
</dbReference>
<evidence type="ECO:0000313" key="2">
    <source>
        <dbReference type="EMBL" id="GAA4006882.1"/>
    </source>
</evidence>
<evidence type="ECO:0000259" key="1">
    <source>
        <dbReference type="Pfam" id="PF11716"/>
    </source>
</evidence>
<dbReference type="RefSeq" id="WP_344875199.1">
    <property type="nucleotide sequence ID" value="NZ_BAABAL010000009.1"/>
</dbReference>
<organism evidence="2 3">
    <name type="scientific">Allokutzneria multivorans</name>
    <dbReference type="NCBI Taxonomy" id="1142134"/>
    <lineage>
        <taxon>Bacteria</taxon>
        <taxon>Bacillati</taxon>
        <taxon>Actinomycetota</taxon>
        <taxon>Actinomycetes</taxon>
        <taxon>Pseudonocardiales</taxon>
        <taxon>Pseudonocardiaceae</taxon>
        <taxon>Allokutzneria</taxon>
    </lineage>
</organism>
<dbReference type="GO" id="GO:0016853">
    <property type="term" value="F:isomerase activity"/>
    <property type="evidence" value="ECO:0007669"/>
    <property type="project" value="UniProtKB-KW"/>
</dbReference>
<dbReference type="Pfam" id="PF11716">
    <property type="entry name" value="MDMPI_N"/>
    <property type="match status" value="1"/>
</dbReference>
<gene>
    <name evidence="2" type="ORF">GCM10022247_30860</name>
</gene>
<keyword evidence="2" id="KW-0413">Isomerase</keyword>
<name>A0ABP7S5N5_9PSEU</name>
<dbReference type="Proteomes" id="UP001501747">
    <property type="component" value="Unassembled WGS sequence"/>
</dbReference>
<accession>A0ABP7S5N5</accession>
<keyword evidence="3" id="KW-1185">Reference proteome</keyword>
<comment type="caution">
    <text evidence="2">The sequence shown here is derived from an EMBL/GenBank/DDBJ whole genome shotgun (WGS) entry which is preliminary data.</text>
</comment>